<keyword evidence="3" id="KW-0812">Transmembrane</keyword>
<comment type="caution">
    <text evidence="4">The sequence shown here is derived from an EMBL/GenBank/DDBJ whole genome shotgun (WGS) entry which is preliminary data.</text>
</comment>
<keyword evidence="2" id="KW-0178">Competence</keyword>
<dbReference type="NCBIfam" id="TIGR02532">
    <property type="entry name" value="IV_pilin_GFxxxE"/>
    <property type="match status" value="1"/>
</dbReference>
<proteinExistence type="predicted"/>
<dbReference type="GO" id="GO:0009986">
    <property type="term" value="C:cell surface"/>
    <property type="evidence" value="ECO:0007669"/>
    <property type="project" value="UniProtKB-SubCell"/>
</dbReference>
<reference evidence="4 5" key="1">
    <citation type="journal article" date="2014" name="BMC Genomics">
        <title>Genomic comparison of sporeforming bacilli isolated from milk.</title>
        <authorList>
            <person name="Moreno Switt A.I."/>
            <person name="Andrus A.D."/>
            <person name="Ranieri M.L."/>
            <person name="Orsi R.H."/>
            <person name="Ivy R."/>
            <person name="den Bakker H.C."/>
            <person name="Martin N.H."/>
            <person name="Wiedmann M."/>
            <person name="Boor K.J."/>
        </authorList>
    </citation>
    <scope>NUCLEOTIDE SEQUENCE [LARGE SCALE GENOMIC DNA]</scope>
    <source>
        <strain evidence="4 5">FSL R5-213</strain>
    </source>
</reference>
<keyword evidence="3" id="KW-0472">Membrane</keyword>
<evidence type="ECO:0000313" key="4">
    <source>
        <dbReference type="EMBL" id="ETT82472.1"/>
    </source>
</evidence>
<dbReference type="eggNOG" id="COG4967">
    <property type="taxonomic scope" value="Bacteria"/>
</dbReference>
<dbReference type="AlphaFoldDB" id="W4ER56"/>
<evidence type="ECO:0008006" key="6">
    <source>
        <dbReference type="Google" id="ProtNLM"/>
    </source>
</evidence>
<evidence type="ECO:0000256" key="3">
    <source>
        <dbReference type="SAM" id="Phobius"/>
    </source>
</evidence>
<keyword evidence="3" id="KW-1133">Transmembrane helix</keyword>
<dbReference type="GO" id="GO:0030420">
    <property type="term" value="P:establishment of competence for transformation"/>
    <property type="evidence" value="ECO:0007669"/>
    <property type="project" value="UniProtKB-KW"/>
</dbReference>
<dbReference type="EMBL" id="ASQA01000034">
    <property type="protein sequence ID" value="ETT82472.1"/>
    <property type="molecule type" value="Genomic_DNA"/>
</dbReference>
<sequence>MKKFYKMFHSNEKGFTLIEVLASFVILVILLITFFTFFIQTAKTGKSSENIVDATYIAQSEMEKAYAVSKKESNQEKALKSLGYTLEANGVEFIKTEAKNTIKLKLKKNTNAPNLTNIVITVYENKEVTPKAQMENVFVWK</sequence>
<organism evidence="4 5">
    <name type="scientific">Viridibacillus arenosi FSL R5-213</name>
    <dbReference type="NCBI Taxonomy" id="1227360"/>
    <lineage>
        <taxon>Bacteria</taxon>
        <taxon>Bacillati</taxon>
        <taxon>Bacillota</taxon>
        <taxon>Bacilli</taxon>
        <taxon>Bacillales</taxon>
        <taxon>Caryophanaceae</taxon>
        <taxon>Viridibacillus</taxon>
    </lineage>
</organism>
<evidence type="ECO:0000256" key="1">
    <source>
        <dbReference type="ARBA" id="ARBA00004241"/>
    </source>
</evidence>
<feature type="transmembrane region" description="Helical" evidence="3">
    <location>
        <begin position="20"/>
        <end position="39"/>
    </location>
</feature>
<protein>
    <recommendedName>
        <fullName evidence="6">Prepilin-type N-terminal cleavage/methylation domain-containing protein</fullName>
    </recommendedName>
</protein>
<gene>
    <name evidence="4" type="ORF">C176_15817</name>
</gene>
<dbReference type="PROSITE" id="PS00409">
    <property type="entry name" value="PROKAR_NTER_METHYL"/>
    <property type="match status" value="1"/>
</dbReference>
<comment type="subcellular location">
    <subcellularLocation>
        <location evidence="1">Cell surface</location>
    </subcellularLocation>
</comment>
<dbReference type="RefSeq" id="WP_051448776.1">
    <property type="nucleotide sequence ID" value="NZ_ASQA01000034.1"/>
</dbReference>
<keyword evidence="5" id="KW-1185">Reference proteome</keyword>
<evidence type="ECO:0000256" key="2">
    <source>
        <dbReference type="ARBA" id="ARBA00023287"/>
    </source>
</evidence>
<evidence type="ECO:0000313" key="5">
    <source>
        <dbReference type="Proteomes" id="UP000019062"/>
    </source>
</evidence>
<dbReference type="Pfam" id="PF07963">
    <property type="entry name" value="N_methyl"/>
    <property type="match status" value="1"/>
</dbReference>
<accession>W4ER56</accession>
<dbReference type="Proteomes" id="UP000019062">
    <property type="component" value="Unassembled WGS sequence"/>
</dbReference>
<dbReference type="InterPro" id="IPR012902">
    <property type="entry name" value="N_methyl_site"/>
</dbReference>
<name>W4ER56_9BACL</name>